<keyword evidence="2" id="KW-0244">Early protein</keyword>
<dbReference type="EMBL" id="KU298945">
    <property type="protein sequence ID" value="ALT55094.1"/>
    <property type="molecule type" value="Genomic_DNA"/>
</dbReference>
<evidence type="ECO:0000313" key="4">
    <source>
        <dbReference type="EMBL" id="ALT55078.1"/>
    </source>
</evidence>
<comment type="similarity">
    <text evidence="1">Belongs to the papillomaviridae E4 protein family.</text>
</comment>
<dbReference type="Pfam" id="PF02711">
    <property type="entry name" value="Pap_E4"/>
    <property type="match status" value="1"/>
</dbReference>
<reference evidence="8 9" key="1">
    <citation type="journal article" date="2016" name="Virology">
        <title>Identification of novel human papillomavirus lineages and sublineages in HIV/HPV-coinfected pregnant women by next-generation sequencing.</title>
        <authorList>
            <person name="Siqueira J.D."/>
            <person name="Alves B.M."/>
            <person name="Prellwitz I.M."/>
            <person name="Furtado C."/>
            <person name="Meyrelles A.R."/>
            <person name="Machado E.S."/>
            <person name="Seuanez H.N."/>
            <person name="Soares M.A."/>
            <person name="Soares E.A."/>
        </authorList>
    </citation>
    <scope>NUCLEOTIDE SEQUENCE [LARGE SCALE GENOMIC DNA]</scope>
    <source>
        <strain evidence="4">65A.89</strain>
        <strain evidence="5">65B.89</strain>
        <strain evidence="6">65C.89</strain>
    </source>
</reference>
<evidence type="ECO:0000256" key="1">
    <source>
        <dbReference type="ARBA" id="ARBA00009551"/>
    </source>
</evidence>
<evidence type="ECO:0000313" key="10">
    <source>
        <dbReference type="Proteomes" id="UP000160722"/>
    </source>
</evidence>
<evidence type="ECO:0000313" key="5">
    <source>
        <dbReference type="EMBL" id="ALT55086.1"/>
    </source>
</evidence>
<dbReference type="EMBL" id="KU298944">
    <property type="protein sequence ID" value="ALT55086.1"/>
    <property type="molecule type" value="Genomic_DNA"/>
</dbReference>
<evidence type="ECO:0000313" key="9">
    <source>
        <dbReference type="Proteomes" id="UP000118560"/>
    </source>
</evidence>
<dbReference type="EMBL" id="KU298943">
    <property type="protein sequence ID" value="ALT55078.1"/>
    <property type="molecule type" value="Genomic_DNA"/>
</dbReference>
<proteinExistence type="inferred from homology"/>
<name>A0A159DV65_9PAPI</name>
<dbReference type="Proteomes" id="UP000160722">
    <property type="component" value="Genome"/>
</dbReference>
<sequence length="117" mass="12856">MGIQARGRCIGEALLFTMHAHLYLVPRTLCEKYPLLQLVTGYTTPPHPPPAPTVWAPPRQPPRCRRRLISDSDSTETECSSPPQQHKSTWTVATGGSTVTLTAQNDSGSRIVVTLHL</sequence>
<dbReference type="Proteomes" id="UP000118560">
    <property type="component" value="Genome"/>
</dbReference>
<protein>
    <submittedName>
        <fullName evidence="6">E4</fullName>
    </submittedName>
</protein>
<evidence type="ECO:0000313" key="6">
    <source>
        <dbReference type="EMBL" id="ALT55094.1"/>
    </source>
</evidence>
<organism evidence="6 10">
    <name type="scientific">human papillomavirus 89</name>
    <dbReference type="NCBI Taxonomy" id="202250"/>
    <lineage>
        <taxon>Viruses</taxon>
        <taxon>Monodnaviria</taxon>
        <taxon>Shotokuvirae</taxon>
        <taxon>Cossaviricota</taxon>
        <taxon>Papovaviricetes</taxon>
        <taxon>Zurhausenvirales</taxon>
        <taxon>Papillomaviridae</taxon>
        <taxon>Firstpapillomavirinae</taxon>
        <taxon>Alphapapillomavirus</taxon>
        <taxon>Alphapapillomavirus 3</taxon>
    </lineage>
</organism>
<evidence type="ECO:0000313" key="7">
    <source>
        <dbReference type="EMBL" id="CAD1813915.1"/>
    </source>
</evidence>
<reference evidence="7" key="2">
    <citation type="submission" date="2020-07" db="EMBL/GenBank/DDBJ databases">
        <authorList>
            <person name="Wienecke-Baldacchino K A."/>
        </authorList>
    </citation>
    <scope>NUCLEOTIDE SEQUENCE</scope>
    <source>
        <strain evidence="7">LNS6249536_HPV89</strain>
    </source>
</reference>
<dbReference type="EMBL" id="LR861984">
    <property type="protein sequence ID" value="CAD1813915.1"/>
    <property type="molecule type" value="Genomic_DNA"/>
</dbReference>
<evidence type="ECO:0000256" key="2">
    <source>
        <dbReference type="ARBA" id="ARBA00022518"/>
    </source>
</evidence>
<dbReference type="Proteomes" id="UP000108796">
    <property type="component" value="Genome"/>
</dbReference>
<accession>A0A159DV65</accession>
<evidence type="ECO:0000256" key="3">
    <source>
        <dbReference type="SAM" id="MobiDB-lite"/>
    </source>
</evidence>
<feature type="region of interest" description="Disordered" evidence="3">
    <location>
        <begin position="71"/>
        <end position="90"/>
    </location>
</feature>
<evidence type="ECO:0000313" key="8">
    <source>
        <dbReference type="Proteomes" id="UP000108796"/>
    </source>
</evidence>
<dbReference type="InterPro" id="IPR003861">
    <property type="entry name" value="Papilloma_E4"/>
</dbReference>